<dbReference type="PANTHER" id="PTHR32315">
    <property type="entry name" value="ADENINE PHOSPHORIBOSYLTRANSFERASE"/>
    <property type="match status" value="1"/>
</dbReference>
<reference evidence="14 15" key="1">
    <citation type="submission" date="2020-10" db="EMBL/GenBank/DDBJ databases">
        <title>Genome sequencing of Massilia sp. LPB0304.</title>
        <authorList>
            <person name="Kim J."/>
        </authorList>
    </citation>
    <scope>NUCLEOTIDE SEQUENCE [LARGE SCALE GENOMIC DNA]</scope>
    <source>
        <strain evidence="14 15">LPB0304</strain>
    </source>
</reference>
<dbReference type="EMBL" id="CP062941">
    <property type="protein sequence ID" value="QOL50208.1"/>
    <property type="molecule type" value="Genomic_DNA"/>
</dbReference>
<sequence length="198" mass="21921">MFLLRAACAQTCDNLVPHSLHPHDHIPHMNDFDSVPLEFFQDYPEPGVNFIDVGCIFDNPDHWRLAVDTLHAETEGLHFDFILAMDARGFMIAGALAYERKVGFAMARKAGKLPGKAISIDYQREYGSATIEIQPERIKGQRVLIVDDVLATGGTIEAAAALLRQLGKEVVGAAALFDIAFFKEKRALTMPIVTLRDV</sequence>
<dbReference type="FunFam" id="3.40.50.2020:FF:000004">
    <property type="entry name" value="Adenine phosphoribosyltransferase"/>
    <property type="match status" value="1"/>
</dbReference>
<evidence type="ECO:0000259" key="13">
    <source>
        <dbReference type="Pfam" id="PF00156"/>
    </source>
</evidence>
<organism evidence="14 15">
    <name type="scientific">Massilia litorea</name>
    <dbReference type="NCBI Taxonomy" id="2769491"/>
    <lineage>
        <taxon>Bacteria</taxon>
        <taxon>Pseudomonadati</taxon>
        <taxon>Pseudomonadota</taxon>
        <taxon>Betaproteobacteria</taxon>
        <taxon>Burkholderiales</taxon>
        <taxon>Oxalobacteraceae</taxon>
        <taxon>Telluria group</taxon>
        <taxon>Massilia</taxon>
    </lineage>
</organism>
<gene>
    <name evidence="12" type="primary">apt</name>
    <name evidence="14" type="ORF">LPB04_02445</name>
</gene>
<comment type="catalytic activity">
    <reaction evidence="1 12">
        <text>AMP + diphosphate = 5-phospho-alpha-D-ribose 1-diphosphate + adenine</text>
        <dbReference type="Rhea" id="RHEA:16609"/>
        <dbReference type="ChEBI" id="CHEBI:16708"/>
        <dbReference type="ChEBI" id="CHEBI:33019"/>
        <dbReference type="ChEBI" id="CHEBI:58017"/>
        <dbReference type="ChEBI" id="CHEBI:456215"/>
        <dbReference type="EC" id="2.4.2.7"/>
    </reaction>
</comment>
<evidence type="ECO:0000256" key="9">
    <source>
        <dbReference type="ARBA" id="ARBA00022676"/>
    </source>
</evidence>
<dbReference type="GO" id="GO:0005737">
    <property type="term" value="C:cytoplasm"/>
    <property type="evidence" value="ECO:0007669"/>
    <property type="project" value="UniProtKB-SubCell"/>
</dbReference>
<dbReference type="GO" id="GO:0006166">
    <property type="term" value="P:purine ribonucleoside salvage"/>
    <property type="evidence" value="ECO:0007669"/>
    <property type="project" value="UniProtKB-KW"/>
</dbReference>
<evidence type="ECO:0000256" key="3">
    <source>
        <dbReference type="ARBA" id="ARBA00004496"/>
    </source>
</evidence>
<evidence type="ECO:0000256" key="4">
    <source>
        <dbReference type="ARBA" id="ARBA00004659"/>
    </source>
</evidence>
<evidence type="ECO:0000256" key="5">
    <source>
        <dbReference type="ARBA" id="ARBA00008391"/>
    </source>
</evidence>
<feature type="domain" description="Phosphoribosyltransferase" evidence="13">
    <location>
        <begin position="75"/>
        <end position="178"/>
    </location>
</feature>
<evidence type="ECO:0000256" key="12">
    <source>
        <dbReference type="HAMAP-Rule" id="MF_00004"/>
    </source>
</evidence>
<dbReference type="Pfam" id="PF00156">
    <property type="entry name" value="Pribosyltran"/>
    <property type="match status" value="1"/>
</dbReference>
<dbReference type="GO" id="GO:0044209">
    <property type="term" value="P:AMP salvage"/>
    <property type="evidence" value="ECO:0007669"/>
    <property type="project" value="UniProtKB-UniRule"/>
</dbReference>
<evidence type="ECO:0000256" key="10">
    <source>
        <dbReference type="ARBA" id="ARBA00022679"/>
    </source>
</evidence>
<dbReference type="Gene3D" id="3.40.50.2020">
    <property type="match status" value="1"/>
</dbReference>
<evidence type="ECO:0000256" key="7">
    <source>
        <dbReference type="ARBA" id="ARBA00011893"/>
    </source>
</evidence>
<evidence type="ECO:0000256" key="6">
    <source>
        <dbReference type="ARBA" id="ARBA00011738"/>
    </source>
</evidence>
<protein>
    <recommendedName>
        <fullName evidence="7 12">Adenine phosphoribosyltransferase</fullName>
        <shortName evidence="12">APRT</shortName>
        <ecNumber evidence="7 12">2.4.2.7</ecNumber>
    </recommendedName>
</protein>
<evidence type="ECO:0000313" key="14">
    <source>
        <dbReference type="EMBL" id="QOL50208.1"/>
    </source>
</evidence>
<dbReference type="KEGG" id="mlir:LPB04_02445"/>
<dbReference type="HAMAP" id="MF_00004">
    <property type="entry name" value="Aden_phosphoribosyltr"/>
    <property type="match status" value="1"/>
</dbReference>
<dbReference type="GO" id="GO:0006168">
    <property type="term" value="P:adenine salvage"/>
    <property type="evidence" value="ECO:0007669"/>
    <property type="project" value="InterPro"/>
</dbReference>
<dbReference type="SUPFAM" id="SSF53271">
    <property type="entry name" value="PRTase-like"/>
    <property type="match status" value="1"/>
</dbReference>
<accession>A0A7L9U5E0</accession>
<evidence type="ECO:0000256" key="1">
    <source>
        <dbReference type="ARBA" id="ARBA00000868"/>
    </source>
</evidence>
<comment type="subcellular location">
    <subcellularLocation>
        <location evidence="3 12">Cytoplasm</location>
    </subcellularLocation>
</comment>
<keyword evidence="11 12" id="KW-0660">Purine salvage</keyword>
<dbReference type="PANTHER" id="PTHR32315:SF3">
    <property type="entry name" value="ADENINE PHOSPHORIBOSYLTRANSFERASE"/>
    <property type="match status" value="1"/>
</dbReference>
<evidence type="ECO:0000313" key="15">
    <source>
        <dbReference type="Proteomes" id="UP000593875"/>
    </source>
</evidence>
<dbReference type="Proteomes" id="UP000593875">
    <property type="component" value="Chromosome"/>
</dbReference>
<keyword evidence="10 12" id="KW-0808">Transferase</keyword>
<comment type="function">
    <text evidence="2 12">Catalyzes a salvage reaction resulting in the formation of AMP, that is energically less costly than de novo synthesis.</text>
</comment>
<dbReference type="CDD" id="cd06223">
    <property type="entry name" value="PRTases_typeI"/>
    <property type="match status" value="1"/>
</dbReference>
<dbReference type="EC" id="2.4.2.7" evidence="7 12"/>
<dbReference type="AlphaFoldDB" id="A0A7L9U5E0"/>
<evidence type="ECO:0000256" key="2">
    <source>
        <dbReference type="ARBA" id="ARBA00003968"/>
    </source>
</evidence>
<comment type="similarity">
    <text evidence="5 12">Belongs to the purine/pyrimidine phosphoribosyltransferase family.</text>
</comment>
<comment type="pathway">
    <text evidence="4 12">Purine metabolism; AMP biosynthesis via salvage pathway; AMP from adenine: step 1/1.</text>
</comment>
<dbReference type="UniPathway" id="UPA00588">
    <property type="reaction ID" value="UER00646"/>
</dbReference>
<evidence type="ECO:0000256" key="8">
    <source>
        <dbReference type="ARBA" id="ARBA00022490"/>
    </source>
</evidence>
<dbReference type="InterPro" id="IPR005764">
    <property type="entry name" value="Ade_phspho_trans"/>
</dbReference>
<evidence type="ECO:0000256" key="11">
    <source>
        <dbReference type="ARBA" id="ARBA00022726"/>
    </source>
</evidence>
<dbReference type="GO" id="GO:0003999">
    <property type="term" value="F:adenine phosphoribosyltransferase activity"/>
    <property type="evidence" value="ECO:0007669"/>
    <property type="project" value="UniProtKB-UniRule"/>
</dbReference>
<keyword evidence="9 12" id="KW-0328">Glycosyltransferase</keyword>
<name>A0A7L9U5E0_9BURK</name>
<dbReference type="InterPro" id="IPR000836">
    <property type="entry name" value="PRTase_dom"/>
</dbReference>
<keyword evidence="15" id="KW-1185">Reference proteome</keyword>
<proteinExistence type="inferred from homology"/>
<dbReference type="InterPro" id="IPR029057">
    <property type="entry name" value="PRTase-like"/>
</dbReference>
<dbReference type="NCBIfam" id="NF002636">
    <property type="entry name" value="PRK02304.1-5"/>
    <property type="match status" value="1"/>
</dbReference>
<dbReference type="GO" id="GO:0002055">
    <property type="term" value="F:adenine binding"/>
    <property type="evidence" value="ECO:0007669"/>
    <property type="project" value="TreeGrafter"/>
</dbReference>
<dbReference type="InterPro" id="IPR050054">
    <property type="entry name" value="UPRTase/APRTase"/>
</dbReference>
<dbReference type="GO" id="GO:0016208">
    <property type="term" value="F:AMP binding"/>
    <property type="evidence" value="ECO:0007669"/>
    <property type="project" value="TreeGrafter"/>
</dbReference>
<comment type="subunit">
    <text evidence="6 12">Homodimer.</text>
</comment>
<keyword evidence="8 12" id="KW-0963">Cytoplasm</keyword>